<accession>A0A0K0XSL2</accession>
<dbReference type="GO" id="GO:0016853">
    <property type="term" value="F:isomerase activity"/>
    <property type="evidence" value="ECO:0007669"/>
    <property type="project" value="InterPro"/>
</dbReference>
<dbReference type="OrthoDB" id="9807606at2"/>
<name>A0A0K0XSL2_9GAMM</name>
<dbReference type="InterPro" id="IPR029045">
    <property type="entry name" value="ClpP/crotonase-like_dom_sf"/>
</dbReference>
<dbReference type="InterPro" id="IPR001753">
    <property type="entry name" value="Enoyl-CoA_hydra/iso"/>
</dbReference>
<dbReference type="PANTHER" id="PTHR43149">
    <property type="entry name" value="ENOYL-COA HYDRATASE"/>
    <property type="match status" value="1"/>
</dbReference>
<evidence type="ECO:0000256" key="1">
    <source>
        <dbReference type="ARBA" id="ARBA00005254"/>
    </source>
</evidence>
<gene>
    <name evidence="2" type="ORF">WM2015_223</name>
</gene>
<dbReference type="STRING" id="1579979.WM2015_223"/>
<comment type="similarity">
    <text evidence="1">Belongs to the enoyl-CoA hydratase/isomerase family.</text>
</comment>
<dbReference type="Proteomes" id="UP000066624">
    <property type="component" value="Chromosome"/>
</dbReference>
<dbReference type="Gene3D" id="3.90.226.10">
    <property type="entry name" value="2-enoyl-CoA Hydratase, Chain A, domain 1"/>
    <property type="match status" value="1"/>
</dbReference>
<evidence type="ECO:0000313" key="3">
    <source>
        <dbReference type="Proteomes" id="UP000066624"/>
    </source>
</evidence>
<sequence>MSSAFPEFKSCRIERYSDRVAELVLTGPARGNAMGPDFWRELPQAVAAAEAEAELRCLIVRGEGEHFSYGLDLPGMAAEMGPMLQDGAAGRARIVAAAAAMVSGFDALASSRLPVVAAIDGWCIGAGIEMIAACDLRLASRQARFALREVKVGIVPDLGGIQRLPHLIGEGWTRELALTGDEIDAEQARSIGLVTHCFEDGEALLAVARERATSIAANPPLVTAGIKQVMNARISGPVSHGNREAATLNGMLMQSEDFAEAMQAFMQKRPPEFKGR</sequence>
<evidence type="ECO:0000313" key="2">
    <source>
        <dbReference type="EMBL" id="AKS40612.1"/>
    </source>
</evidence>
<proteinExistence type="inferred from homology"/>
<keyword evidence="3" id="KW-1185">Reference proteome</keyword>
<dbReference type="AlphaFoldDB" id="A0A0K0XSL2"/>
<dbReference type="Pfam" id="PF00378">
    <property type="entry name" value="ECH_1"/>
    <property type="match status" value="1"/>
</dbReference>
<dbReference type="EMBL" id="CP012154">
    <property type="protein sequence ID" value="AKS40612.1"/>
    <property type="molecule type" value="Genomic_DNA"/>
</dbReference>
<dbReference type="PANTHER" id="PTHR43149:SF1">
    <property type="entry name" value="DELTA(3,5)-DELTA(2,4)-DIENOYL-COA ISOMERASE, MITOCHONDRIAL"/>
    <property type="match status" value="1"/>
</dbReference>
<dbReference type="KEGG" id="wma:WM2015_223"/>
<dbReference type="PATRIC" id="fig|1579979.3.peg.228"/>
<dbReference type="CDD" id="cd06558">
    <property type="entry name" value="crotonase-like"/>
    <property type="match status" value="1"/>
</dbReference>
<dbReference type="SUPFAM" id="SSF52096">
    <property type="entry name" value="ClpP/crotonase"/>
    <property type="match status" value="1"/>
</dbReference>
<dbReference type="InterPro" id="IPR045002">
    <property type="entry name" value="Ech1-like"/>
</dbReference>
<protein>
    <submittedName>
        <fullName evidence="2">Enoyl-CoA hydratase</fullName>
    </submittedName>
</protein>
<dbReference type="RefSeq" id="WP_049726925.1">
    <property type="nucleotide sequence ID" value="NZ_CP012154.1"/>
</dbReference>
<organism evidence="2 3">
    <name type="scientific">Wenzhouxiangella marina</name>
    <dbReference type="NCBI Taxonomy" id="1579979"/>
    <lineage>
        <taxon>Bacteria</taxon>
        <taxon>Pseudomonadati</taxon>
        <taxon>Pseudomonadota</taxon>
        <taxon>Gammaproteobacteria</taxon>
        <taxon>Chromatiales</taxon>
        <taxon>Wenzhouxiangellaceae</taxon>
        <taxon>Wenzhouxiangella</taxon>
    </lineage>
</organism>
<reference evidence="2 3" key="1">
    <citation type="submission" date="2015-07" db="EMBL/GenBank/DDBJ databases">
        <authorList>
            <person name="Noorani M."/>
        </authorList>
    </citation>
    <scope>NUCLEOTIDE SEQUENCE [LARGE SCALE GENOMIC DNA]</scope>
    <source>
        <strain evidence="2 3">KCTC 42284</strain>
    </source>
</reference>